<gene>
    <name evidence="1" type="ORF">CEXT_184811</name>
</gene>
<dbReference type="EMBL" id="BPLR01012209">
    <property type="protein sequence ID" value="GIY52197.1"/>
    <property type="molecule type" value="Genomic_DNA"/>
</dbReference>
<dbReference type="AlphaFoldDB" id="A0AAV4U3E1"/>
<name>A0AAV4U3E1_CAEEX</name>
<accession>A0AAV4U3E1</accession>
<protein>
    <submittedName>
        <fullName evidence="1">Uncharacterized protein</fullName>
    </submittedName>
</protein>
<comment type="caution">
    <text evidence="1">The sequence shown here is derived from an EMBL/GenBank/DDBJ whole genome shotgun (WGS) entry which is preliminary data.</text>
</comment>
<reference evidence="1 2" key="1">
    <citation type="submission" date="2021-06" db="EMBL/GenBank/DDBJ databases">
        <title>Caerostris extrusa draft genome.</title>
        <authorList>
            <person name="Kono N."/>
            <person name="Arakawa K."/>
        </authorList>
    </citation>
    <scope>NUCLEOTIDE SEQUENCE [LARGE SCALE GENOMIC DNA]</scope>
</reference>
<organism evidence="1 2">
    <name type="scientific">Caerostris extrusa</name>
    <name type="common">Bark spider</name>
    <name type="synonym">Caerostris bankana</name>
    <dbReference type="NCBI Taxonomy" id="172846"/>
    <lineage>
        <taxon>Eukaryota</taxon>
        <taxon>Metazoa</taxon>
        <taxon>Ecdysozoa</taxon>
        <taxon>Arthropoda</taxon>
        <taxon>Chelicerata</taxon>
        <taxon>Arachnida</taxon>
        <taxon>Araneae</taxon>
        <taxon>Araneomorphae</taxon>
        <taxon>Entelegynae</taxon>
        <taxon>Araneoidea</taxon>
        <taxon>Araneidae</taxon>
        <taxon>Caerostris</taxon>
    </lineage>
</organism>
<sequence length="75" mass="7680">MVSTLDSESSDPSSNLGGTYFLLALQLPCGLVVRIPGFHPGGPGSIPGMGRWFHGVMVSTLDSESSDPSSNLGGT</sequence>
<keyword evidence="2" id="KW-1185">Reference proteome</keyword>
<evidence type="ECO:0000313" key="2">
    <source>
        <dbReference type="Proteomes" id="UP001054945"/>
    </source>
</evidence>
<evidence type="ECO:0000313" key="1">
    <source>
        <dbReference type="EMBL" id="GIY52197.1"/>
    </source>
</evidence>
<proteinExistence type="predicted"/>
<dbReference type="Proteomes" id="UP001054945">
    <property type="component" value="Unassembled WGS sequence"/>
</dbReference>